<dbReference type="Gene3D" id="3.80.10.10">
    <property type="entry name" value="Ribonuclease Inhibitor"/>
    <property type="match status" value="1"/>
</dbReference>
<name>A0A813PKI3_9BILA</name>
<organism evidence="1 2">
    <name type="scientific">Brachionus calyciflorus</name>
    <dbReference type="NCBI Taxonomy" id="104777"/>
    <lineage>
        <taxon>Eukaryota</taxon>
        <taxon>Metazoa</taxon>
        <taxon>Spiralia</taxon>
        <taxon>Gnathifera</taxon>
        <taxon>Rotifera</taxon>
        <taxon>Eurotatoria</taxon>
        <taxon>Monogononta</taxon>
        <taxon>Pseudotrocha</taxon>
        <taxon>Ploima</taxon>
        <taxon>Brachionidae</taxon>
        <taxon>Brachionus</taxon>
    </lineage>
</organism>
<dbReference type="SUPFAM" id="SSF52047">
    <property type="entry name" value="RNI-like"/>
    <property type="match status" value="1"/>
</dbReference>
<accession>A0A813PKI3</accession>
<sequence length="205" mass="23773">MILPSISKGLLSVNSLLKTSNKPIVRPFWHWLNHVWNEYDPKRVEEVGPNRACAEWLLKCGAHVKFKNWGSYIVDFNKMPPGSFEAFKIEEIRAENACIMARGFEYFNGLKDVKSVKFINCELIDDTALAKLSYLRSSLEDLQLVFLPSVTDLGLTYLYLLENLKDLYLNYLPNVKDEKLAEKLLREKLPKCKVEFLQNPDEIKK</sequence>
<comment type="caution">
    <text evidence="1">The sequence shown here is derived from an EMBL/GenBank/DDBJ whole genome shotgun (WGS) entry which is preliminary data.</text>
</comment>
<dbReference type="EMBL" id="CAJNOC010000377">
    <property type="protein sequence ID" value="CAF0752521.1"/>
    <property type="molecule type" value="Genomic_DNA"/>
</dbReference>
<evidence type="ECO:0000313" key="1">
    <source>
        <dbReference type="EMBL" id="CAF0752521.1"/>
    </source>
</evidence>
<dbReference type="InterPro" id="IPR032675">
    <property type="entry name" value="LRR_dom_sf"/>
</dbReference>
<evidence type="ECO:0008006" key="3">
    <source>
        <dbReference type="Google" id="ProtNLM"/>
    </source>
</evidence>
<reference evidence="1" key="1">
    <citation type="submission" date="2021-02" db="EMBL/GenBank/DDBJ databases">
        <authorList>
            <person name="Nowell W R."/>
        </authorList>
    </citation>
    <scope>NUCLEOTIDE SEQUENCE</scope>
    <source>
        <strain evidence="1">Ploen Becks lab</strain>
    </source>
</reference>
<evidence type="ECO:0000313" key="2">
    <source>
        <dbReference type="Proteomes" id="UP000663879"/>
    </source>
</evidence>
<dbReference type="AlphaFoldDB" id="A0A813PKI3"/>
<proteinExistence type="predicted"/>
<dbReference type="Proteomes" id="UP000663879">
    <property type="component" value="Unassembled WGS sequence"/>
</dbReference>
<gene>
    <name evidence="1" type="ORF">OXX778_LOCUS3994</name>
</gene>
<keyword evidence="2" id="KW-1185">Reference proteome</keyword>
<dbReference type="OrthoDB" id="5859291at2759"/>
<protein>
    <recommendedName>
        <fullName evidence="3">Mitochondrial ATP synthase regulatory component factor B</fullName>
    </recommendedName>
</protein>